<dbReference type="PANTHER" id="PTHR13312:SF0">
    <property type="entry name" value="UBIQUITIN THIOESTERASE OTU1"/>
    <property type="match status" value="1"/>
</dbReference>
<name>A0A433A0F8_9FUNG</name>
<dbReference type="Gene3D" id="3.90.70.80">
    <property type="match status" value="1"/>
</dbReference>
<organism evidence="4 5">
    <name type="scientific">Jimgerdemannia flammicorona</name>
    <dbReference type="NCBI Taxonomy" id="994334"/>
    <lineage>
        <taxon>Eukaryota</taxon>
        <taxon>Fungi</taxon>
        <taxon>Fungi incertae sedis</taxon>
        <taxon>Mucoromycota</taxon>
        <taxon>Mucoromycotina</taxon>
        <taxon>Endogonomycetes</taxon>
        <taxon>Endogonales</taxon>
        <taxon>Endogonaceae</taxon>
        <taxon>Jimgerdemannia</taxon>
    </lineage>
</organism>
<dbReference type="GO" id="GO:0005829">
    <property type="term" value="C:cytosol"/>
    <property type="evidence" value="ECO:0007669"/>
    <property type="project" value="TreeGrafter"/>
</dbReference>
<reference evidence="4 5" key="1">
    <citation type="journal article" date="2018" name="New Phytol.">
        <title>Phylogenomics of Endogonaceae and evolution of mycorrhizas within Mucoromycota.</title>
        <authorList>
            <person name="Chang Y."/>
            <person name="Desiro A."/>
            <person name="Na H."/>
            <person name="Sandor L."/>
            <person name="Lipzen A."/>
            <person name="Clum A."/>
            <person name="Barry K."/>
            <person name="Grigoriev I.V."/>
            <person name="Martin F.M."/>
            <person name="Stajich J.E."/>
            <person name="Smith M.E."/>
            <person name="Bonito G."/>
            <person name="Spatafora J.W."/>
        </authorList>
    </citation>
    <scope>NUCLEOTIDE SEQUENCE [LARGE SCALE GENOMIC DNA]</scope>
    <source>
        <strain evidence="4 5">GMNB39</strain>
    </source>
</reference>
<dbReference type="GO" id="GO:0030968">
    <property type="term" value="P:endoplasmic reticulum unfolded protein response"/>
    <property type="evidence" value="ECO:0007669"/>
    <property type="project" value="TreeGrafter"/>
</dbReference>
<comment type="subcellular location">
    <subcellularLocation>
        <location evidence="3">Cytoplasm</location>
    </subcellularLocation>
</comment>
<keyword evidence="3" id="KW-0833">Ubl conjugation pathway</keyword>
<evidence type="ECO:0000256" key="3">
    <source>
        <dbReference type="RuleBase" id="RU367104"/>
    </source>
</evidence>
<dbReference type="GO" id="GO:0036503">
    <property type="term" value="P:ERAD pathway"/>
    <property type="evidence" value="ECO:0007669"/>
    <property type="project" value="TreeGrafter"/>
</dbReference>
<comment type="caution">
    <text evidence="4">The sequence shown here is derived from an EMBL/GenBank/DDBJ whole genome shotgun (WGS) entry which is preliminary data.</text>
</comment>
<protein>
    <recommendedName>
        <fullName evidence="3">Ubiquitin thioesterase OTU</fullName>
        <ecNumber evidence="3">3.4.19.12</ecNumber>
    </recommendedName>
</protein>
<accession>A0A433A0F8</accession>
<evidence type="ECO:0000256" key="1">
    <source>
        <dbReference type="ARBA" id="ARBA00000707"/>
    </source>
</evidence>
<keyword evidence="3" id="KW-0788">Thiol protease</keyword>
<dbReference type="GO" id="GO:0004843">
    <property type="term" value="F:cysteine-type deubiquitinase activity"/>
    <property type="evidence" value="ECO:0007669"/>
    <property type="project" value="UniProtKB-UniRule"/>
</dbReference>
<sequence length="134" mass="15127">MERDVSNSRKLRQIITNQILRDPVKYNDAVLGQKTDAYCKWILKQNNWGGAIELGIFSSHFGVEIDSIDIQSGRIDKFGEGQYTERVFVLYSGIHAGFASSLCNPCCCRLRRNCALAYSGRTTGFRSDKIRCHG</sequence>
<dbReference type="OrthoDB" id="65596at2759"/>
<keyword evidence="3" id="KW-0645">Protease</keyword>
<gene>
    <name evidence="4" type="ORF">BC936DRAFT_142420</name>
</gene>
<dbReference type="SUPFAM" id="SSF54001">
    <property type="entry name" value="Cysteine proteinases"/>
    <property type="match status" value="1"/>
</dbReference>
<keyword evidence="2 3" id="KW-0378">Hydrolase</keyword>
<dbReference type="GO" id="GO:0016579">
    <property type="term" value="P:protein deubiquitination"/>
    <property type="evidence" value="ECO:0007669"/>
    <property type="project" value="TreeGrafter"/>
</dbReference>
<evidence type="ECO:0000313" key="4">
    <source>
        <dbReference type="EMBL" id="RUO96210.1"/>
    </source>
</evidence>
<keyword evidence="3" id="KW-0963">Cytoplasm</keyword>
<dbReference type="InterPro" id="IPR038765">
    <property type="entry name" value="Papain-like_cys_pep_sf"/>
</dbReference>
<evidence type="ECO:0000256" key="2">
    <source>
        <dbReference type="ARBA" id="ARBA00022801"/>
    </source>
</evidence>
<comment type="function">
    <text evidence="3">Hydrolase that can remove conjugated ubiquitin from proteins and may therefore play an important regulatory role at the level of protein turnover by preventing degradation.</text>
</comment>
<dbReference type="CDD" id="cd22745">
    <property type="entry name" value="OTU_OTU1"/>
    <property type="match status" value="1"/>
</dbReference>
<dbReference type="PANTHER" id="PTHR13312">
    <property type="entry name" value="HIV-INDUCED PROTEIN-7-LIKE PROTEASE"/>
    <property type="match status" value="1"/>
</dbReference>
<dbReference type="GO" id="GO:0005634">
    <property type="term" value="C:nucleus"/>
    <property type="evidence" value="ECO:0007669"/>
    <property type="project" value="TreeGrafter"/>
</dbReference>
<comment type="catalytic activity">
    <reaction evidence="1 3">
        <text>Thiol-dependent hydrolysis of ester, thioester, amide, peptide and isopeptide bonds formed by the C-terminal Gly of ubiquitin (a 76-residue protein attached to proteins as an intracellular targeting signal).</text>
        <dbReference type="EC" id="3.4.19.12"/>
    </reaction>
</comment>
<dbReference type="EC" id="3.4.19.12" evidence="3"/>
<keyword evidence="5" id="KW-1185">Reference proteome</keyword>
<proteinExistence type="predicted"/>
<dbReference type="EMBL" id="RBNI01022638">
    <property type="protein sequence ID" value="RUO96210.1"/>
    <property type="molecule type" value="Genomic_DNA"/>
</dbReference>
<dbReference type="Proteomes" id="UP000268093">
    <property type="component" value="Unassembled WGS sequence"/>
</dbReference>
<dbReference type="AlphaFoldDB" id="A0A433A0F8"/>
<evidence type="ECO:0000313" key="5">
    <source>
        <dbReference type="Proteomes" id="UP000268093"/>
    </source>
</evidence>